<evidence type="ECO:0000313" key="10">
    <source>
        <dbReference type="Proteomes" id="UP000199595"/>
    </source>
</evidence>
<keyword evidence="4" id="KW-0288">FMN</keyword>
<evidence type="ECO:0000256" key="5">
    <source>
        <dbReference type="ARBA" id="ARBA00022857"/>
    </source>
</evidence>
<dbReference type="InterPro" id="IPR050627">
    <property type="entry name" value="Nitroreductase/BluB"/>
</dbReference>
<evidence type="ECO:0000313" key="9">
    <source>
        <dbReference type="EMBL" id="SDW83124.1"/>
    </source>
</evidence>
<dbReference type="GO" id="GO:0046857">
    <property type="term" value="F:oxidoreductase activity, acting on other nitrogenous compounds as donors, with NAD or NADP as acceptor"/>
    <property type="evidence" value="ECO:0007669"/>
    <property type="project" value="TreeGrafter"/>
</dbReference>
<keyword evidence="10" id="KW-1185">Reference proteome</keyword>
<evidence type="ECO:0000256" key="1">
    <source>
        <dbReference type="ARBA" id="ARBA00001917"/>
    </source>
</evidence>
<feature type="domain" description="Nitroreductase" evidence="8">
    <location>
        <begin position="14"/>
        <end position="200"/>
    </location>
</feature>
<keyword evidence="7" id="KW-0520">NAD</keyword>
<dbReference type="AlphaFoldDB" id="A0A1H2WS79"/>
<accession>A0A1H2WS79</accession>
<gene>
    <name evidence="9" type="ORF">SAMN05444411_102266</name>
</gene>
<dbReference type="RefSeq" id="WP_090121127.1">
    <property type="nucleotide sequence ID" value="NZ_FNNJ01000002.1"/>
</dbReference>
<keyword evidence="5" id="KW-0521">NADP</keyword>
<dbReference type="InterPro" id="IPR029479">
    <property type="entry name" value="Nitroreductase"/>
</dbReference>
<dbReference type="PANTHER" id="PTHR23026">
    <property type="entry name" value="NADPH NITROREDUCTASE"/>
    <property type="match status" value="1"/>
</dbReference>
<dbReference type="CDD" id="cd02149">
    <property type="entry name" value="NfsB-like"/>
    <property type="match status" value="1"/>
</dbReference>
<keyword evidence="3" id="KW-0285">Flavoprotein</keyword>
<dbReference type="Proteomes" id="UP000199595">
    <property type="component" value="Unassembled WGS sequence"/>
</dbReference>
<protein>
    <submittedName>
        <fullName evidence="9">Nitroreductase</fullName>
    </submittedName>
</protein>
<dbReference type="GO" id="GO:0005829">
    <property type="term" value="C:cytosol"/>
    <property type="evidence" value="ECO:0007669"/>
    <property type="project" value="TreeGrafter"/>
</dbReference>
<comment type="similarity">
    <text evidence="2">Belongs to the nitroreductase family.</text>
</comment>
<reference evidence="10" key="1">
    <citation type="submission" date="2016-10" db="EMBL/GenBank/DDBJ databases">
        <authorList>
            <person name="Varghese N."/>
            <person name="Submissions S."/>
        </authorList>
    </citation>
    <scope>NUCLEOTIDE SEQUENCE [LARGE SCALE GENOMIC DNA]</scope>
    <source>
        <strain evidence="10">DSM 24956</strain>
    </source>
</reference>
<dbReference type="InterPro" id="IPR000415">
    <property type="entry name" value="Nitroreductase-like"/>
</dbReference>
<dbReference type="Gene3D" id="3.40.109.10">
    <property type="entry name" value="NADH Oxidase"/>
    <property type="match status" value="1"/>
</dbReference>
<comment type="cofactor">
    <cofactor evidence="1">
        <name>FMN</name>
        <dbReference type="ChEBI" id="CHEBI:58210"/>
    </cofactor>
</comment>
<dbReference type="InterPro" id="IPR033878">
    <property type="entry name" value="NfsB-like"/>
</dbReference>
<dbReference type="EMBL" id="FNNJ01000002">
    <property type="protein sequence ID" value="SDW83124.1"/>
    <property type="molecule type" value="Genomic_DNA"/>
</dbReference>
<evidence type="ECO:0000256" key="4">
    <source>
        <dbReference type="ARBA" id="ARBA00022643"/>
    </source>
</evidence>
<evidence type="ECO:0000259" key="8">
    <source>
        <dbReference type="Pfam" id="PF00881"/>
    </source>
</evidence>
<dbReference type="PANTHER" id="PTHR23026:SF125">
    <property type="entry name" value="OXYGEN-INSENSITIVE NAD(P)H NITROREDUCTASE"/>
    <property type="match status" value="1"/>
</dbReference>
<organism evidence="9 10">
    <name type="scientific">Lutibacter oricola</name>
    <dbReference type="NCBI Taxonomy" id="762486"/>
    <lineage>
        <taxon>Bacteria</taxon>
        <taxon>Pseudomonadati</taxon>
        <taxon>Bacteroidota</taxon>
        <taxon>Flavobacteriia</taxon>
        <taxon>Flavobacteriales</taxon>
        <taxon>Flavobacteriaceae</taxon>
        <taxon>Lutibacter</taxon>
    </lineage>
</organism>
<proteinExistence type="inferred from homology"/>
<evidence type="ECO:0000256" key="2">
    <source>
        <dbReference type="ARBA" id="ARBA00007118"/>
    </source>
</evidence>
<dbReference type="STRING" id="762486.SAMN05444411_102266"/>
<dbReference type="Pfam" id="PF00881">
    <property type="entry name" value="Nitroreductase"/>
    <property type="match status" value="1"/>
</dbReference>
<dbReference type="OrthoDB" id="9809288at2"/>
<name>A0A1H2WS79_9FLAO</name>
<keyword evidence="6" id="KW-0560">Oxidoreductase</keyword>
<dbReference type="SUPFAM" id="SSF55469">
    <property type="entry name" value="FMN-dependent nitroreductase-like"/>
    <property type="match status" value="1"/>
</dbReference>
<evidence type="ECO:0000256" key="7">
    <source>
        <dbReference type="ARBA" id="ARBA00023027"/>
    </source>
</evidence>
<evidence type="ECO:0000256" key="3">
    <source>
        <dbReference type="ARBA" id="ARBA00022630"/>
    </source>
</evidence>
<sequence length="222" mass="25620">MNTRKEEIIKAHAFRRAIKEFEPDQKISEEDFKFILEVGRMSPSSFGWEPWKFVVVQNMELRKKLMEPSWGAQKQLPSASHFVILLARKADDMRPGSDYLSYISKEIDHLPGDVEEMKLKFFSGFQQNEFDLTDDRKLFDWACKQVYLPFANMMTAAAEIGIDSCPIEGFDQQKVEEILANDGIIDSKHLGVAAMIAFGYRKEDSPFPQTRQPMEAVVDWVL</sequence>
<evidence type="ECO:0000256" key="6">
    <source>
        <dbReference type="ARBA" id="ARBA00023002"/>
    </source>
</evidence>
<dbReference type="GO" id="GO:0046256">
    <property type="term" value="P:2,4,6-trinitrotoluene catabolic process"/>
    <property type="evidence" value="ECO:0007669"/>
    <property type="project" value="TreeGrafter"/>
</dbReference>